<dbReference type="EMBL" id="JAVDYC010000001">
    <property type="protein sequence ID" value="MDR7325733.1"/>
    <property type="molecule type" value="Genomic_DNA"/>
</dbReference>
<evidence type="ECO:0000256" key="1">
    <source>
        <dbReference type="ARBA" id="ARBA00022741"/>
    </source>
</evidence>
<feature type="region of interest" description="Disordered" evidence="5">
    <location>
        <begin position="65"/>
        <end position="198"/>
    </location>
</feature>
<protein>
    <submittedName>
        <fullName evidence="7">AAA+ superfamily predicted ATPase</fullName>
    </submittedName>
</protein>
<dbReference type="Gene3D" id="1.25.40.10">
    <property type="entry name" value="Tetratricopeptide repeat domain"/>
    <property type="match status" value="1"/>
</dbReference>
<dbReference type="PANTHER" id="PTHR23077:SF171">
    <property type="entry name" value="NUCLEAR VALOSIN-CONTAINING PROTEIN-LIKE"/>
    <property type="match status" value="1"/>
</dbReference>
<dbReference type="InterPro" id="IPR041569">
    <property type="entry name" value="AAA_lid_3"/>
</dbReference>
<feature type="domain" description="AAA+ ATPase" evidence="6">
    <location>
        <begin position="291"/>
        <end position="429"/>
    </location>
</feature>
<dbReference type="InterPro" id="IPR011990">
    <property type="entry name" value="TPR-like_helical_dom_sf"/>
</dbReference>
<dbReference type="Gene3D" id="3.40.50.300">
    <property type="entry name" value="P-loop containing nucleotide triphosphate hydrolases"/>
    <property type="match status" value="1"/>
</dbReference>
<keyword evidence="2 4" id="KW-0067">ATP-binding</keyword>
<dbReference type="Pfam" id="PF00004">
    <property type="entry name" value="AAA"/>
    <property type="match status" value="1"/>
</dbReference>
<keyword evidence="3" id="KW-0175">Coiled coil</keyword>
<dbReference type="RefSeq" id="WP_310420698.1">
    <property type="nucleotide sequence ID" value="NZ_JAVDYC010000001.1"/>
</dbReference>
<dbReference type="InterPro" id="IPR050168">
    <property type="entry name" value="AAA_ATPase_domain"/>
</dbReference>
<dbReference type="Gene3D" id="1.10.8.60">
    <property type="match status" value="1"/>
</dbReference>
<name>A0AAE3ZX46_9ACTN</name>
<evidence type="ECO:0000256" key="5">
    <source>
        <dbReference type="SAM" id="MobiDB-lite"/>
    </source>
</evidence>
<proteinExistence type="inferred from homology"/>
<feature type="compositionally biased region" description="Gly residues" evidence="5">
    <location>
        <begin position="179"/>
        <end position="190"/>
    </location>
</feature>
<dbReference type="InterPro" id="IPR027417">
    <property type="entry name" value="P-loop_NTPase"/>
</dbReference>
<dbReference type="PROSITE" id="PS00674">
    <property type="entry name" value="AAA"/>
    <property type="match status" value="1"/>
</dbReference>
<evidence type="ECO:0000256" key="2">
    <source>
        <dbReference type="ARBA" id="ARBA00022840"/>
    </source>
</evidence>
<dbReference type="FunFam" id="3.40.50.300:FF:001025">
    <property type="entry name" value="ATPase family, AAA domain-containing 2B"/>
    <property type="match status" value="1"/>
</dbReference>
<dbReference type="SMART" id="SM00382">
    <property type="entry name" value="AAA"/>
    <property type="match status" value="1"/>
</dbReference>
<dbReference type="PANTHER" id="PTHR23077">
    <property type="entry name" value="AAA-FAMILY ATPASE"/>
    <property type="match status" value="1"/>
</dbReference>
<dbReference type="GO" id="GO:0005524">
    <property type="term" value="F:ATP binding"/>
    <property type="evidence" value="ECO:0007669"/>
    <property type="project" value="UniProtKB-KW"/>
</dbReference>
<dbReference type="Pfam" id="PF17862">
    <property type="entry name" value="AAA_lid_3"/>
    <property type="match status" value="1"/>
</dbReference>
<evidence type="ECO:0000313" key="7">
    <source>
        <dbReference type="EMBL" id="MDR7325733.1"/>
    </source>
</evidence>
<evidence type="ECO:0000256" key="3">
    <source>
        <dbReference type="ARBA" id="ARBA00023054"/>
    </source>
</evidence>
<dbReference type="InterPro" id="IPR003960">
    <property type="entry name" value="ATPase_AAA_CS"/>
</dbReference>
<dbReference type="GO" id="GO:0016887">
    <property type="term" value="F:ATP hydrolysis activity"/>
    <property type="evidence" value="ECO:0007669"/>
    <property type="project" value="InterPro"/>
</dbReference>
<feature type="compositionally biased region" description="Low complexity" evidence="5">
    <location>
        <begin position="215"/>
        <end position="224"/>
    </location>
</feature>
<accession>A0AAE3ZX46</accession>
<dbReference type="SUPFAM" id="SSF52540">
    <property type="entry name" value="P-loop containing nucleoside triphosphate hydrolases"/>
    <property type="match status" value="1"/>
</dbReference>
<dbReference type="Pfam" id="PF14559">
    <property type="entry name" value="TPR_19"/>
    <property type="match status" value="1"/>
</dbReference>
<organism evidence="7 8">
    <name type="scientific">Catenuloplanes niger</name>
    <dbReference type="NCBI Taxonomy" id="587534"/>
    <lineage>
        <taxon>Bacteria</taxon>
        <taxon>Bacillati</taxon>
        <taxon>Actinomycetota</taxon>
        <taxon>Actinomycetes</taxon>
        <taxon>Micromonosporales</taxon>
        <taxon>Micromonosporaceae</taxon>
        <taxon>Catenuloplanes</taxon>
    </lineage>
</organism>
<dbReference type="InterPro" id="IPR003959">
    <property type="entry name" value="ATPase_AAA_core"/>
</dbReference>
<keyword evidence="1 4" id="KW-0547">Nucleotide-binding</keyword>
<evidence type="ECO:0000259" key="6">
    <source>
        <dbReference type="SMART" id="SM00382"/>
    </source>
</evidence>
<feature type="region of interest" description="Disordered" evidence="5">
    <location>
        <begin position="210"/>
        <end position="249"/>
    </location>
</feature>
<keyword evidence="8" id="KW-1185">Reference proteome</keyword>
<reference evidence="7 8" key="1">
    <citation type="submission" date="2023-07" db="EMBL/GenBank/DDBJ databases">
        <title>Sequencing the genomes of 1000 actinobacteria strains.</title>
        <authorList>
            <person name="Klenk H.-P."/>
        </authorList>
    </citation>
    <scope>NUCLEOTIDE SEQUENCE [LARGE SCALE GENOMIC DNA]</scope>
    <source>
        <strain evidence="7 8">DSM 44711</strain>
    </source>
</reference>
<feature type="compositionally biased region" description="Low complexity" evidence="5">
    <location>
        <begin position="86"/>
        <end position="165"/>
    </location>
</feature>
<evidence type="ECO:0000256" key="4">
    <source>
        <dbReference type="RuleBase" id="RU003651"/>
    </source>
</evidence>
<dbReference type="AlphaFoldDB" id="A0AAE3ZX46"/>
<dbReference type="Proteomes" id="UP001183629">
    <property type="component" value="Unassembled WGS sequence"/>
</dbReference>
<comment type="caution">
    <text evidence="7">The sequence shown here is derived from an EMBL/GenBank/DDBJ whole genome shotgun (WGS) entry which is preliminary data.</text>
</comment>
<dbReference type="SUPFAM" id="SSF48452">
    <property type="entry name" value="TPR-like"/>
    <property type="match status" value="1"/>
</dbReference>
<evidence type="ECO:0000313" key="8">
    <source>
        <dbReference type="Proteomes" id="UP001183629"/>
    </source>
</evidence>
<gene>
    <name evidence="7" type="ORF">J2S44_005983</name>
</gene>
<sequence>MAEESRLITSLRGAVDAAPDDVPLRLHLAEILLRDGHQDAAITEIALALQRAPGDADARSLMTRAMAPPGPAAGTPAPTAEPPRRPAAGAEPAAAAGPGAEPARRPAPTAESAAPAAEPPRLSAPAAEPTAAEPAAPTASAGESAAPAGELAASAGEPAASAGEPVAKAGEPVAKAGDGPEGTGPAGGVRGTPEQGADVPAKAFDWREAEEQVGDVVPPRFARPAPDDDGEPDQVRADGRPGPGDRWQAESVGGLTLADVGGMREVKERLEAAFLAPMRNPELRRLFGKSLRGGLLLYGPPGCGKTFIARAVAGELGARFLNVAISDVLDMWLGTSERNMHEVFATARRMAPCVIFLDELDALGGKRSRAATNGMRTTVNQLLTELDGVDGAKNEGVFVLAATNVPWDVDVALRRPGRLDRTILVLPPDAPARAAILEYHLRDRPIENVDLAKLVKATDGLSGADLAHLCESAAERALLDSARSGTVRMIGMPDLLAAAKATVPSAEPWFAAARNVAMFANEGGMYDDLLAYLKARRRL</sequence>
<comment type="similarity">
    <text evidence="4">Belongs to the AAA ATPase family.</text>
</comment>
<dbReference type="InterPro" id="IPR003593">
    <property type="entry name" value="AAA+_ATPase"/>
</dbReference>